<dbReference type="Pfam" id="PF13621">
    <property type="entry name" value="Cupin_8"/>
    <property type="match status" value="1"/>
</dbReference>
<dbReference type="KEGG" id="vg:36842881"/>
<dbReference type="InterPro" id="IPR041667">
    <property type="entry name" value="Cupin_8"/>
</dbReference>
<dbReference type="PROSITE" id="PS51184">
    <property type="entry name" value="JMJC"/>
    <property type="match status" value="1"/>
</dbReference>
<organism evidence="3">
    <name type="scientific">Pandoravirus neocaledonia</name>
    <dbReference type="NCBI Taxonomy" id="2107708"/>
    <lineage>
        <taxon>Viruses</taxon>
        <taxon>Pandoravirus</taxon>
    </lineage>
</organism>
<feature type="domain" description="JmjC" evidence="2">
    <location>
        <begin position="201"/>
        <end position="355"/>
    </location>
</feature>
<reference evidence="3" key="1">
    <citation type="journal article" date="2018" name="Nat. Commun.">
        <title>Diversity and evolution of the emerging Pandoraviridae family.</title>
        <authorList>
            <person name="Legendre M."/>
            <person name="Fabre E."/>
            <person name="Poirot O."/>
            <person name="Jeudy S."/>
            <person name="Lartigue A."/>
            <person name="Alempic J.M."/>
            <person name="Beucher L."/>
            <person name="Philippe N."/>
            <person name="Bertaux L."/>
            <person name="Christo-Foroux E."/>
            <person name="Labadie K."/>
            <person name="Coute Y."/>
            <person name="Abergel C."/>
            <person name="Claverie J.M."/>
        </authorList>
    </citation>
    <scope>NUCLEOTIDE SEQUENCE [LARGE SCALE GENOMIC DNA]</scope>
    <source>
        <strain evidence="3">Neocaledonia</strain>
    </source>
</reference>
<evidence type="ECO:0000313" key="3">
    <source>
        <dbReference type="EMBL" id="AVK76168.1"/>
    </source>
</evidence>
<dbReference type="RefSeq" id="YP_009482171.1">
    <property type="nucleotide sequence ID" value="NC_037666.1"/>
</dbReference>
<feature type="transmembrane region" description="Helical" evidence="1">
    <location>
        <begin position="27"/>
        <end position="48"/>
    </location>
</feature>
<accession>A0A2U7UCH5</accession>
<dbReference type="InterPro" id="IPR003347">
    <property type="entry name" value="JmjC_dom"/>
</dbReference>
<dbReference type="GeneID" id="36842881"/>
<dbReference type="EMBL" id="MG011690">
    <property type="protein sequence ID" value="AVK76168.1"/>
    <property type="molecule type" value="Genomic_DNA"/>
</dbReference>
<protein>
    <submittedName>
        <fullName evidence="3">Cupin incomplete domain containing protein</fullName>
    </submittedName>
</protein>
<keyword evidence="1" id="KW-1133">Transmembrane helix</keyword>
<gene>
    <name evidence="3" type="ORF">pneo_cds_561</name>
</gene>
<dbReference type="PANTHER" id="PTHR12461">
    <property type="entry name" value="HYPOXIA-INDUCIBLE FACTOR 1 ALPHA INHIBITOR-RELATED"/>
    <property type="match status" value="1"/>
</dbReference>
<evidence type="ECO:0000259" key="2">
    <source>
        <dbReference type="PROSITE" id="PS51184"/>
    </source>
</evidence>
<proteinExistence type="predicted"/>
<dbReference type="PANTHER" id="PTHR12461:SF105">
    <property type="entry name" value="HYPOXIA-INDUCIBLE FACTOR 1-ALPHA INHIBITOR"/>
    <property type="match status" value="1"/>
</dbReference>
<keyword evidence="1" id="KW-0812">Transmembrane</keyword>
<keyword evidence="1" id="KW-0472">Membrane</keyword>
<dbReference type="SUPFAM" id="SSF51197">
    <property type="entry name" value="Clavaminate synthase-like"/>
    <property type="match status" value="1"/>
</dbReference>
<dbReference type="Proteomes" id="UP000249287">
    <property type="component" value="Segment"/>
</dbReference>
<evidence type="ECO:0000256" key="1">
    <source>
        <dbReference type="SAM" id="Phobius"/>
    </source>
</evidence>
<sequence>MNDPSHDRHGPATKDNNIVMQCPSRTAVVRAIAAIATILAIVLVVITLRRVLLHATTSPVTGPSGDWSLAIIDIDDVAVMPRGALRALAGSTRVPILVRFAVPEPWDRDPDAWARSLAWDRHPFRDIEVRHIWRCYTRDARRGRRAAAHRTTTPHVTGSVRSMREGVRTHVETYSRSLGIDDGTWLYRPVAFSHYVARQWLADHPGTIGLTLPTATAALDVGSAPHDAYRDLKVWLNGPGYCTGTHDDPLDNLAINVCGRKRWLLAPPSDRDCFYPTERVETTGVQRYRVRNPYVDAAAIDPDTGDALFPRLASARMIEVDVTAGHVLVVPRRWIHFVATTEPSVSFTVNMPSRD</sequence>
<dbReference type="Gene3D" id="2.60.120.650">
    <property type="entry name" value="Cupin"/>
    <property type="match status" value="1"/>
</dbReference>
<name>A0A2U7UCH5_9VIRU</name>